<gene>
    <name evidence="17" type="ORF">DBZ45_03275</name>
</gene>
<evidence type="ECO:0000313" key="18">
    <source>
        <dbReference type="Proteomes" id="UP000249166"/>
    </source>
</evidence>
<evidence type="ECO:0000256" key="11">
    <source>
        <dbReference type="ARBA" id="ARBA00031108"/>
    </source>
</evidence>
<dbReference type="NCBIfam" id="NF007233">
    <property type="entry name" value="PRK09653.1"/>
    <property type="match status" value="1"/>
</dbReference>
<evidence type="ECO:0000259" key="16">
    <source>
        <dbReference type="Pfam" id="PF07085"/>
    </source>
</evidence>
<evidence type="ECO:0000256" key="8">
    <source>
        <dbReference type="ARBA" id="ARBA00022490"/>
    </source>
</evidence>
<evidence type="ECO:0000256" key="12">
    <source>
        <dbReference type="ARBA" id="ARBA00049955"/>
    </source>
</evidence>
<comment type="caution">
    <text evidence="17">The sequence shown here is derived from an EMBL/GenBank/DDBJ whole genome shotgun (WGS) entry which is preliminary data.</text>
</comment>
<dbReference type="Proteomes" id="UP000249166">
    <property type="component" value="Unassembled WGS sequence"/>
</dbReference>
<evidence type="ECO:0000256" key="6">
    <source>
        <dbReference type="ARBA" id="ARBA00012707"/>
    </source>
</evidence>
<dbReference type="OrthoDB" id="9808984at2"/>
<evidence type="ECO:0000256" key="13">
    <source>
        <dbReference type="PIRNR" id="PIRNR006107"/>
    </source>
</evidence>
<dbReference type="Pfam" id="PF13500">
    <property type="entry name" value="AAA_26"/>
    <property type="match status" value="1"/>
</dbReference>
<keyword evidence="10 13" id="KW-0012">Acyltransferase</keyword>
<dbReference type="InterPro" id="IPR010766">
    <property type="entry name" value="DRTGG"/>
</dbReference>
<comment type="similarity">
    <text evidence="4 13">In the C-terminal section; belongs to the phosphate acetyltransferase and butyryltransferase family.</text>
</comment>
<dbReference type="InterPro" id="IPR050500">
    <property type="entry name" value="Phos_Acetyltrans/Butyryltrans"/>
</dbReference>
<feature type="region of interest" description="Disordered" evidence="14">
    <location>
        <begin position="691"/>
        <end position="714"/>
    </location>
</feature>
<accession>A0A328HJS1</accession>
<dbReference type="SUPFAM" id="SSF75138">
    <property type="entry name" value="HprK N-terminal domain-like"/>
    <property type="match status" value="1"/>
</dbReference>
<dbReference type="InterPro" id="IPR004614">
    <property type="entry name" value="P_AcTrfase"/>
</dbReference>
<dbReference type="PIRSF" id="PIRSF006107">
    <property type="entry name" value="PhpActrans_proteobac"/>
    <property type="match status" value="1"/>
</dbReference>
<dbReference type="InterPro" id="IPR042113">
    <property type="entry name" value="P_AcTrfase_dom1"/>
</dbReference>
<evidence type="ECO:0000256" key="4">
    <source>
        <dbReference type="ARBA" id="ARBA00008756"/>
    </source>
</evidence>
<evidence type="ECO:0000256" key="1">
    <source>
        <dbReference type="ARBA" id="ARBA00000705"/>
    </source>
</evidence>
<dbReference type="UniPathway" id="UPA00340">
    <property type="reaction ID" value="UER00459"/>
</dbReference>
<dbReference type="NCBIfam" id="TIGR00651">
    <property type="entry name" value="pta"/>
    <property type="match status" value="1"/>
</dbReference>
<dbReference type="EC" id="2.3.1.8" evidence="6 13"/>
<dbReference type="Gene3D" id="3.40.50.10750">
    <property type="entry name" value="Isocitrate/Isopropylmalate dehydrogenase-like"/>
    <property type="match status" value="1"/>
</dbReference>
<evidence type="ECO:0000256" key="3">
    <source>
        <dbReference type="ARBA" id="ARBA00004989"/>
    </source>
</evidence>
<dbReference type="FunFam" id="3.40.50.10750:FF:000001">
    <property type="entry name" value="Phosphate acetyltransferase"/>
    <property type="match status" value="1"/>
</dbReference>
<protein>
    <recommendedName>
        <fullName evidence="7 13">Phosphate acetyltransferase</fullName>
        <ecNumber evidence="6 13">2.3.1.8</ecNumber>
    </recommendedName>
    <alternativeName>
        <fullName evidence="11 13">Phosphotransacetylase</fullName>
    </alternativeName>
</protein>
<dbReference type="SUPFAM" id="SSF52540">
    <property type="entry name" value="P-loop containing nucleoside triphosphate hydrolases"/>
    <property type="match status" value="1"/>
</dbReference>
<dbReference type="GO" id="GO:0008959">
    <property type="term" value="F:phosphate acetyltransferase activity"/>
    <property type="evidence" value="ECO:0007669"/>
    <property type="project" value="UniProtKB-EC"/>
</dbReference>
<comment type="function">
    <text evidence="12 13">Involved in acetate metabolism.</text>
</comment>
<dbReference type="GO" id="GO:0005737">
    <property type="term" value="C:cytoplasm"/>
    <property type="evidence" value="ECO:0007669"/>
    <property type="project" value="UniProtKB-SubCell"/>
</dbReference>
<evidence type="ECO:0000256" key="5">
    <source>
        <dbReference type="ARBA" id="ARBA00009786"/>
    </source>
</evidence>
<dbReference type="Gene3D" id="3.40.50.10950">
    <property type="match status" value="1"/>
</dbReference>
<dbReference type="RefSeq" id="WP_111902536.1">
    <property type="nucleotide sequence ID" value="NZ_QLNP01000038.1"/>
</dbReference>
<evidence type="ECO:0000256" key="7">
    <source>
        <dbReference type="ARBA" id="ARBA00021528"/>
    </source>
</evidence>
<dbReference type="AlphaFoldDB" id="A0A328HJS1"/>
<evidence type="ECO:0000256" key="10">
    <source>
        <dbReference type="ARBA" id="ARBA00023315"/>
    </source>
</evidence>
<comment type="domain">
    <text evidence="13">The N-terminal region seems to be important for proper quaternary structure. The C-terminal region contains the substrate-binding site.</text>
</comment>
<evidence type="ECO:0000256" key="9">
    <source>
        <dbReference type="ARBA" id="ARBA00022679"/>
    </source>
</evidence>
<evidence type="ECO:0000259" key="15">
    <source>
        <dbReference type="Pfam" id="PF01515"/>
    </source>
</evidence>
<dbReference type="Gene3D" id="3.40.1390.20">
    <property type="entry name" value="HprK N-terminal domain-like"/>
    <property type="match status" value="1"/>
</dbReference>
<comment type="pathway">
    <text evidence="3 13">Metabolic intermediate biosynthesis; acetyl-CoA biosynthesis; acetyl-CoA from acetate: step 2/2.</text>
</comment>
<dbReference type="Gene3D" id="3.40.50.300">
    <property type="entry name" value="P-loop containing nucleotide triphosphate hydrolases"/>
    <property type="match status" value="1"/>
</dbReference>
<dbReference type="NCBIfam" id="NF004167">
    <property type="entry name" value="PRK05632.1"/>
    <property type="match status" value="1"/>
</dbReference>
<dbReference type="InterPro" id="IPR027417">
    <property type="entry name" value="P-loop_NTPase"/>
</dbReference>
<feature type="compositionally biased region" description="Low complexity" evidence="14">
    <location>
        <begin position="701"/>
        <end position="714"/>
    </location>
</feature>
<comment type="subcellular location">
    <subcellularLocation>
        <location evidence="2 13">Cytoplasm</location>
    </subcellularLocation>
</comment>
<dbReference type="PANTHER" id="PTHR43356">
    <property type="entry name" value="PHOSPHATE ACETYLTRANSFERASE"/>
    <property type="match status" value="1"/>
</dbReference>
<reference evidence="17 18" key="1">
    <citation type="submission" date="2018-04" db="EMBL/GenBank/DDBJ databases">
        <title>Bacteria isolated from cave deposits of Manipur.</title>
        <authorList>
            <person name="Sahoo D."/>
            <person name="Sarangthem I."/>
            <person name="Nandeibam J."/>
        </authorList>
    </citation>
    <scope>NUCLEOTIDE SEQUENCE [LARGE SCALE GENOMIC DNA]</scope>
    <source>
        <strain evidence="18">mrc11</strain>
    </source>
</reference>
<dbReference type="InterPro" id="IPR002505">
    <property type="entry name" value="PTA_PTB"/>
</dbReference>
<dbReference type="EMBL" id="QLNP01000038">
    <property type="protein sequence ID" value="RAM38752.1"/>
    <property type="molecule type" value="Genomic_DNA"/>
</dbReference>
<organism evidence="17 18">
    <name type="scientific">Arthrobacter globiformis</name>
    <dbReference type="NCBI Taxonomy" id="1665"/>
    <lineage>
        <taxon>Bacteria</taxon>
        <taxon>Bacillati</taxon>
        <taxon>Actinomycetota</taxon>
        <taxon>Actinomycetes</taxon>
        <taxon>Micrococcales</taxon>
        <taxon>Micrococcaceae</taxon>
        <taxon>Arthrobacter</taxon>
    </lineage>
</organism>
<proteinExistence type="inferred from homology"/>
<comment type="catalytic activity">
    <reaction evidence="1 13">
        <text>acetyl-CoA + phosphate = acetyl phosphate + CoA</text>
        <dbReference type="Rhea" id="RHEA:19521"/>
        <dbReference type="ChEBI" id="CHEBI:22191"/>
        <dbReference type="ChEBI" id="CHEBI:43474"/>
        <dbReference type="ChEBI" id="CHEBI:57287"/>
        <dbReference type="ChEBI" id="CHEBI:57288"/>
        <dbReference type="EC" id="2.3.1.8"/>
    </reaction>
</comment>
<feature type="domain" description="DRTGG" evidence="16">
    <location>
        <begin position="212"/>
        <end position="322"/>
    </location>
</feature>
<evidence type="ECO:0000313" key="17">
    <source>
        <dbReference type="EMBL" id="RAM38752.1"/>
    </source>
</evidence>
<evidence type="ECO:0000256" key="14">
    <source>
        <dbReference type="SAM" id="MobiDB-lite"/>
    </source>
</evidence>
<dbReference type="InterPro" id="IPR042112">
    <property type="entry name" value="P_AcTrfase_dom2"/>
</dbReference>
<dbReference type="GO" id="GO:0006085">
    <property type="term" value="P:acetyl-CoA biosynthetic process"/>
    <property type="evidence" value="ECO:0007669"/>
    <property type="project" value="UniProtKB-UniPathway"/>
</dbReference>
<evidence type="ECO:0000256" key="2">
    <source>
        <dbReference type="ARBA" id="ARBA00004496"/>
    </source>
</evidence>
<dbReference type="InterPro" id="IPR016475">
    <property type="entry name" value="P-Actrans_bac"/>
</dbReference>
<dbReference type="InterPro" id="IPR028979">
    <property type="entry name" value="Ser_kin/Pase_Hpr-like_N_sf"/>
</dbReference>
<dbReference type="PANTHER" id="PTHR43356:SF3">
    <property type="entry name" value="PHOSPHATE ACETYLTRANSFERASE"/>
    <property type="match status" value="1"/>
</dbReference>
<keyword evidence="8 13" id="KW-0963">Cytoplasm</keyword>
<dbReference type="Pfam" id="PF07085">
    <property type="entry name" value="DRTGG"/>
    <property type="match status" value="1"/>
</dbReference>
<name>A0A328HJS1_ARTGO</name>
<comment type="similarity">
    <text evidence="5 13">In the N-terminal section; belongs to the CobB/CobQ family.</text>
</comment>
<sequence>MAKGIYVSATTPGSGKSLIALGLADTLHRHADRIGFFKPVVHGDDAGADPMVALMKSRFDLDDQRCCGGLTFTEVRGLLAEGKREDIDSRCVEIFAEMGRHCDVVIVEGTDLTGQDAAVEFDLNARLANNLAASVVAVVGAKGRSVAETAAAVDVARKELAAEKCSLLAMMVNRADPEDVDAIVTAVKPGASGRPVYVFPELEDIARPTTGEVAAALGVRQIAGRADMERDVRDVKVAAMNVGNFLNVLDDGALVIVPGDRADVMVACLASSFSPEFPVPSGLILTGGLAPDANIYPLLASAPFPVFATEDDTYTTARRVSEVRSEIWSGHRRKVASALGLWSRQVDEAEMLERLHLPRAERMTPLRFLHDLIERARSQRRHIVLPEGKDIRILKAAEILHRRDVCDLTLLGREADIRELAASRGIDLAGINIVDPATSELRQDFAARYAELRAHKGVDLARALEVMQDESYFGTMMVQLGVVDGMVSGAAHTTAHTIRPALEFVKTREGVKIVSSVFLMLMPDRVLVYGDCAVNPDPNVEQLADIALASAETAGQFGVEPRVAMLSYSTGGSGSGSAVEEVRQATDLVRERRPDLAVEGPIQYDAAVDASIAESKMPGSSVAGQATVFIFPDLNTGNNTYKAVQQSSGAVAVGPVLQGLRKPVNDLSRGCTVEDIVNTVAITAIQAQGPAVPLETPSTTEPSAEPSAVSAAQA</sequence>
<dbReference type="SUPFAM" id="SSF53659">
    <property type="entry name" value="Isocitrate/Isopropylmalate dehydrogenase-like"/>
    <property type="match status" value="1"/>
</dbReference>
<feature type="domain" description="Phosphate acetyl/butaryl transferase" evidence="15">
    <location>
        <begin position="368"/>
        <end position="684"/>
    </location>
</feature>
<keyword evidence="9 13" id="KW-0808">Transferase</keyword>
<dbReference type="Pfam" id="PF01515">
    <property type="entry name" value="PTA_PTB"/>
    <property type="match status" value="1"/>
</dbReference>